<keyword evidence="3" id="KW-0804">Transcription</keyword>
<name>A0ABV6A1B9_9PSEU</name>
<keyword evidence="7" id="KW-1185">Reference proteome</keyword>
<keyword evidence="2 4" id="KW-0238">DNA-binding</keyword>
<dbReference type="Proteomes" id="UP001589693">
    <property type="component" value="Unassembled WGS sequence"/>
</dbReference>
<dbReference type="InterPro" id="IPR049445">
    <property type="entry name" value="TetR_SbtR-like_C"/>
</dbReference>
<protein>
    <submittedName>
        <fullName evidence="6">TetR/AcrR family transcriptional regulator</fullName>
    </submittedName>
</protein>
<evidence type="ECO:0000256" key="3">
    <source>
        <dbReference type="ARBA" id="ARBA00023163"/>
    </source>
</evidence>
<evidence type="ECO:0000256" key="2">
    <source>
        <dbReference type="ARBA" id="ARBA00023125"/>
    </source>
</evidence>
<gene>
    <name evidence="6" type="ORF">ACFFQA_23620</name>
</gene>
<dbReference type="InterPro" id="IPR036271">
    <property type="entry name" value="Tet_transcr_reg_TetR-rel_C_sf"/>
</dbReference>
<dbReference type="Gene3D" id="1.10.357.10">
    <property type="entry name" value="Tetracycline Repressor, domain 2"/>
    <property type="match status" value="1"/>
</dbReference>
<evidence type="ECO:0000256" key="1">
    <source>
        <dbReference type="ARBA" id="ARBA00023015"/>
    </source>
</evidence>
<dbReference type="EMBL" id="JBHLZU010000019">
    <property type="protein sequence ID" value="MFB9906936.1"/>
    <property type="molecule type" value="Genomic_DNA"/>
</dbReference>
<evidence type="ECO:0000256" key="4">
    <source>
        <dbReference type="PROSITE-ProRule" id="PRU00335"/>
    </source>
</evidence>
<dbReference type="PRINTS" id="PR00455">
    <property type="entry name" value="HTHTETR"/>
</dbReference>
<evidence type="ECO:0000313" key="6">
    <source>
        <dbReference type="EMBL" id="MFB9906936.1"/>
    </source>
</evidence>
<evidence type="ECO:0000313" key="7">
    <source>
        <dbReference type="Proteomes" id="UP001589693"/>
    </source>
</evidence>
<evidence type="ECO:0000259" key="5">
    <source>
        <dbReference type="PROSITE" id="PS50977"/>
    </source>
</evidence>
<accession>A0ABV6A1B9</accession>
<dbReference type="PANTHER" id="PTHR30055">
    <property type="entry name" value="HTH-TYPE TRANSCRIPTIONAL REGULATOR RUTR"/>
    <property type="match status" value="1"/>
</dbReference>
<feature type="domain" description="HTH tetR-type" evidence="5">
    <location>
        <begin position="11"/>
        <end position="70"/>
    </location>
</feature>
<dbReference type="RefSeq" id="WP_377856172.1">
    <property type="nucleotide sequence ID" value="NZ_JBHLZU010000019.1"/>
</dbReference>
<feature type="DNA-binding region" description="H-T-H motif" evidence="4">
    <location>
        <begin position="33"/>
        <end position="52"/>
    </location>
</feature>
<dbReference type="PROSITE" id="PS50977">
    <property type="entry name" value="HTH_TETR_2"/>
    <property type="match status" value="1"/>
</dbReference>
<dbReference type="InterPro" id="IPR001647">
    <property type="entry name" value="HTH_TetR"/>
</dbReference>
<proteinExistence type="predicted"/>
<dbReference type="SUPFAM" id="SSF46689">
    <property type="entry name" value="Homeodomain-like"/>
    <property type="match status" value="1"/>
</dbReference>
<dbReference type="InterPro" id="IPR050109">
    <property type="entry name" value="HTH-type_TetR-like_transc_reg"/>
</dbReference>
<sequence length="186" mass="19555">MADKPLRADARRNRELVLNAAREAFAASGFGVPLDEIAARAGVGPGTVYRHFPTKEALFEAVVTARVEDLVADTRARAGACDDPGAAFFGFLARLGDEVVAKRDLSDAISVPSSVRDELHAVMDELLRGAQRVGAVRADIEASDLVVLLKGVLAGIHDASVGEVAPDRARRLFAVLTAGLRPSGDG</sequence>
<comment type="caution">
    <text evidence="6">The sequence shown here is derived from an EMBL/GenBank/DDBJ whole genome shotgun (WGS) entry which is preliminary data.</text>
</comment>
<organism evidence="6 7">
    <name type="scientific">Allokutzneria oryzae</name>
    <dbReference type="NCBI Taxonomy" id="1378989"/>
    <lineage>
        <taxon>Bacteria</taxon>
        <taxon>Bacillati</taxon>
        <taxon>Actinomycetota</taxon>
        <taxon>Actinomycetes</taxon>
        <taxon>Pseudonocardiales</taxon>
        <taxon>Pseudonocardiaceae</taxon>
        <taxon>Allokutzneria</taxon>
    </lineage>
</organism>
<reference evidence="6 7" key="1">
    <citation type="submission" date="2024-09" db="EMBL/GenBank/DDBJ databases">
        <authorList>
            <person name="Sun Q."/>
            <person name="Mori K."/>
        </authorList>
    </citation>
    <scope>NUCLEOTIDE SEQUENCE [LARGE SCALE GENOMIC DNA]</scope>
    <source>
        <strain evidence="6 7">TBRC 7907</strain>
    </source>
</reference>
<keyword evidence="1" id="KW-0805">Transcription regulation</keyword>
<dbReference type="Pfam" id="PF21597">
    <property type="entry name" value="TetR_C_43"/>
    <property type="match status" value="1"/>
</dbReference>
<dbReference type="PANTHER" id="PTHR30055:SF234">
    <property type="entry name" value="HTH-TYPE TRANSCRIPTIONAL REGULATOR BETI"/>
    <property type="match status" value="1"/>
</dbReference>
<dbReference type="InterPro" id="IPR009057">
    <property type="entry name" value="Homeodomain-like_sf"/>
</dbReference>
<dbReference type="SUPFAM" id="SSF48498">
    <property type="entry name" value="Tetracyclin repressor-like, C-terminal domain"/>
    <property type="match status" value="1"/>
</dbReference>
<dbReference type="Pfam" id="PF00440">
    <property type="entry name" value="TetR_N"/>
    <property type="match status" value="1"/>
</dbReference>